<gene>
    <name evidence="2" type="ORF">GGQ57_004370</name>
</gene>
<protein>
    <recommendedName>
        <fullName evidence="4">Serine/threonine protein kinase</fullName>
    </recommendedName>
</protein>
<feature type="binding site" evidence="1">
    <location>
        <position position="53"/>
    </location>
    <ligand>
        <name>ATP</name>
        <dbReference type="ChEBI" id="CHEBI:30616"/>
    </ligand>
</feature>
<keyword evidence="1" id="KW-0067">ATP-binding</keyword>
<dbReference type="SUPFAM" id="SSF56112">
    <property type="entry name" value="Protein kinase-like (PK-like)"/>
    <property type="match status" value="1"/>
</dbReference>
<comment type="caution">
    <text evidence="2">The sequence shown here is derived from an EMBL/GenBank/DDBJ whole genome shotgun (WGS) entry which is preliminary data.</text>
</comment>
<organism evidence="2 3">
    <name type="scientific">Parabacteroides faecis</name>
    <dbReference type="NCBI Taxonomy" id="1217282"/>
    <lineage>
        <taxon>Bacteria</taxon>
        <taxon>Pseudomonadati</taxon>
        <taxon>Bacteroidota</taxon>
        <taxon>Bacteroidia</taxon>
        <taxon>Bacteroidales</taxon>
        <taxon>Tannerellaceae</taxon>
        <taxon>Parabacteroides</taxon>
    </lineage>
</organism>
<dbReference type="InterPro" id="IPR011009">
    <property type="entry name" value="Kinase-like_dom_sf"/>
</dbReference>
<evidence type="ECO:0000313" key="2">
    <source>
        <dbReference type="EMBL" id="MBB4624439.1"/>
    </source>
</evidence>
<evidence type="ECO:0000313" key="3">
    <source>
        <dbReference type="Proteomes" id="UP000533637"/>
    </source>
</evidence>
<evidence type="ECO:0008006" key="4">
    <source>
        <dbReference type="Google" id="ProtNLM"/>
    </source>
</evidence>
<keyword evidence="1" id="KW-0547">Nucleotide-binding</keyword>
<proteinExistence type="predicted"/>
<dbReference type="InterPro" id="IPR017441">
    <property type="entry name" value="Protein_kinase_ATP_BS"/>
</dbReference>
<dbReference type="RefSeq" id="WP_229801079.1">
    <property type="nucleotide sequence ID" value="NZ_BMPB01000009.1"/>
</dbReference>
<dbReference type="EMBL" id="JACHOC010000010">
    <property type="protein sequence ID" value="MBB4624439.1"/>
    <property type="molecule type" value="Genomic_DNA"/>
</dbReference>
<accession>A0ABR6KSR4</accession>
<name>A0ABR6KSR4_9BACT</name>
<dbReference type="PROSITE" id="PS00107">
    <property type="entry name" value="PROTEIN_KINASE_ATP"/>
    <property type="match status" value="1"/>
</dbReference>
<reference evidence="2 3" key="1">
    <citation type="submission" date="2020-08" db="EMBL/GenBank/DDBJ databases">
        <title>Genomic Encyclopedia of Type Strains, Phase IV (KMG-IV): sequencing the most valuable type-strain genomes for metagenomic binning, comparative biology and taxonomic classification.</title>
        <authorList>
            <person name="Goeker M."/>
        </authorList>
    </citation>
    <scope>NUCLEOTIDE SEQUENCE [LARGE SCALE GENOMIC DNA]</scope>
    <source>
        <strain evidence="2 3">DSM 102983</strain>
    </source>
</reference>
<sequence length="69" mass="7890">MDDKQLFFEFLELEKYRISLSLGECLLDSRPLGRGETGIVFKARMNGKDVALKFFLFRGGRFGKGNVVK</sequence>
<dbReference type="Proteomes" id="UP000533637">
    <property type="component" value="Unassembled WGS sequence"/>
</dbReference>
<keyword evidence="3" id="KW-1185">Reference proteome</keyword>
<evidence type="ECO:0000256" key="1">
    <source>
        <dbReference type="PROSITE-ProRule" id="PRU10141"/>
    </source>
</evidence>